<dbReference type="eggNOG" id="COG4635">
    <property type="taxonomic scope" value="Bacteria"/>
</dbReference>
<dbReference type="GO" id="GO:0070819">
    <property type="term" value="F:menaquinone-dependent protoporphyrinogen oxidase activity"/>
    <property type="evidence" value="ECO:0007669"/>
    <property type="project" value="TreeGrafter"/>
</dbReference>
<dbReference type="InterPro" id="IPR052200">
    <property type="entry name" value="Protoporphyrinogen_IX_DH"/>
</dbReference>
<feature type="domain" description="Flavodoxin-like" evidence="1">
    <location>
        <begin position="3"/>
        <end position="161"/>
    </location>
</feature>
<evidence type="ECO:0000313" key="3">
    <source>
        <dbReference type="Proteomes" id="UP000005707"/>
    </source>
</evidence>
<dbReference type="GO" id="GO:0004729">
    <property type="term" value="F:oxygen-dependent protoporphyrinogen oxidase activity"/>
    <property type="evidence" value="ECO:0007669"/>
    <property type="project" value="UniProtKB-EC"/>
</dbReference>
<reference evidence="2 3" key="1">
    <citation type="journal article" date="2011" name="J. Bacteriol.">
        <title>Genome sequence of Haloplasma contractile, an unusual contractile bacterium from a deep-sea anoxic brine lake.</title>
        <authorList>
            <person name="Antunes A."/>
            <person name="Alam I."/>
            <person name="El Dorry H."/>
            <person name="Siam R."/>
            <person name="Robertson A."/>
            <person name="Bajic V.B."/>
            <person name="Stingl U."/>
        </authorList>
    </citation>
    <scope>NUCLEOTIDE SEQUENCE [LARGE SCALE GENOMIC DNA]</scope>
    <source>
        <strain evidence="2 3">SSD-17B</strain>
    </source>
</reference>
<accession>U2FLB5</accession>
<dbReference type="AlphaFoldDB" id="U2FLB5"/>
<dbReference type="PANTHER" id="PTHR38030">
    <property type="entry name" value="PROTOPORPHYRINOGEN IX DEHYDROGENASE [MENAQUINONE]"/>
    <property type="match status" value="1"/>
</dbReference>
<dbReference type="InterPro" id="IPR026816">
    <property type="entry name" value="Flavodoxin_dom"/>
</dbReference>
<dbReference type="PROSITE" id="PS50902">
    <property type="entry name" value="FLAVODOXIN_LIKE"/>
    <property type="match status" value="1"/>
</dbReference>
<keyword evidence="3" id="KW-1185">Reference proteome</keyword>
<evidence type="ECO:0000313" key="2">
    <source>
        <dbReference type="EMBL" id="ERJ11989.1"/>
    </source>
</evidence>
<dbReference type="InParanoid" id="U2FLB5"/>
<gene>
    <name evidence="2" type="ORF">HLPCO_001903</name>
</gene>
<dbReference type="EC" id="1.3.3.4" evidence="2"/>
<dbReference type="SUPFAM" id="SSF52218">
    <property type="entry name" value="Flavoproteins"/>
    <property type="match status" value="1"/>
</dbReference>
<dbReference type="RefSeq" id="WP_008827404.1">
    <property type="nucleotide sequence ID" value="NZ_AFNU02000006.1"/>
</dbReference>
<reference evidence="2 3" key="2">
    <citation type="journal article" date="2013" name="PLoS ONE">
        <title>INDIGO - INtegrated Data Warehouse of MIcrobial GenOmes with Examples from the Red Sea Extremophiles.</title>
        <authorList>
            <person name="Alam I."/>
            <person name="Antunes A."/>
            <person name="Kamau A.A."/>
            <person name="Ba Alawi W."/>
            <person name="Kalkatawi M."/>
            <person name="Stingl U."/>
            <person name="Bajic V.B."/>
        </authorList>
    </citation>
    <scope>NUCLEOTIDE SEQUENCE [LARGE SCALE GENOMIC DNA]</scope>
    <source>
        <strain evidence="2 3">SSD-17B</strain>
    </source>
</reference>
<sequence>MKILIVYATKYGSTTKATLKLKEALNEEVSIVNIMENSLLPKLQNYDCVILGGSIYMGKIQKQIRNYVDANLSQLMTKRIGLFICAGSPNKSDREQEFVNAFPKKLYDHAVCKSLFGYQIDYEKMKWHDKFIMRIVSKSKESVFELSEEVIEQFAKTIKSS</sequence>
<dbReference type="Pfam" id="PF12724">
    <property type="entry name" value="Flavodoxin_5"/>
    <property type="match status" value="1"/>
</dbReference>
<dbReference type="InterPro" id="IPR008254">
    <property type="entry name" value="Flavodoxin/NO_synth"/>
</dbReference>
<dbReference type="STRING" id="1033810.HLPCO_001903"/>
<name>U2FLB5_9MOLU</name>
<organism evidence="2 3">
    <name type="scientific">Haloplasma contractile SSD-17B</name>
    <dbReference type="NCBI Taxonomy" id="1033810"/>
    <lineage>
        <taxon>Bacteria</taxon>
        <taxon>Bacillati</taxon>
        <taxon>Mycoplasmatota</taxon>
        <taxon>Mollicutes</taxon>
        <taxon>Haloplasmatales</taxon>
        <taxon>Haloplasmataceae</taxon>
        <taxon>Haloplasma</taxon>
    </lineage>
</organism>
<protein>
    <submittedName>
        <fullName evidence="2">Protoporphyrinogen oxidase protein</fullName>
        <ecNumber evidence="2">1.3.3.4</ecNumber>
    </submittedName>
</protein>
<dbReference type="OrthoDB" id="2146857at2"/>
<evidence type="ECO:0000259" key="1">
    <source>
        <dbReference type="PROSITE" id="PS50902"/>
    </source>
</evidence>
<dbReference type="GO" id="GO:0010181">
    <property type="term" value="F:FMN binding"/>
    <property type="evidence" value="ECO:0007669"/>
    <property type="project" value="InterPro"/>
</dbReference>
<dbReference type="Proteomes" id="UP000005707">
    <property type="component" value="Unassembled WGS sequence"/>
</dbReference>
<dbReference type="PANTHER" id="PTHR38030:SF2">
    <property type="entry name" value="PROTOPORPHYRINOGEN IX DEHYDROGENASE [QUINONE]"/>
    <property type="match status" value="1"/>
</dbReference>
<comment type="caution">
    <text evidence="2">The sequence shown here is derived from an EMBL/GenBank/DDBJ whole genome shotgun (WGS) entry which is preliminary data.</text>
</comment>
<dbReference type="GO" id="GO:0006783">
    <property type="term" value="P:heme biosynthetic process"/>
    <property type="evidence" value="ECO:0007669"/>
    <property type="project" value="TreeGrafter"/>
</dbReference>
<dbReference type="InterPro" id="IPR029039">
    <property type="entry name" value="Flavoprotein-like_sf"/>
</dbReference>
<dbReference type="Gene3D" id="3.40.50.360">
    <property type="match status" value="1"/>
</dbReference>
<keyword evidence="2" id="KW-0560">Oxidoreductase</keyword>
<dbReference type="EMBL" id="AFNU02000006">
    <property type="protein sequence ID" value="ERJ11989.1"/>
    <property type="molecule type" value="Genomic_DNA"/>
</dbReference>
<proteinExistence type="predicted"/>